<dbReference type="PANTHER" id="PTHR12526">
    <property type="entry name" value="GLYCOSYLTRANSFERASE"/>
    <property type="match status" value="1"/>
</dbReference>
<evidence type="ECO:0000256" key="2">
    <source>
        <dbReference type="ARBA" id="ARBA00022679"/>
    </source>
</evidence>
<dbReference type="Pfam" id="PF13439">
    <property type="entry name" value="Glyco_transf_4"/>
    <property type="match status" value="1"/>
</dbReference>
<dbReference type="EMBL" id="LHQS01000002">
    <property type="protein sequence ID" value="RXE55611.1"/>
    <property type="molecule type" value="Genomic_DNA"/>
</dbReference>
<dbReference type="Gene3D" id="3.40.50.2000">
    <property type="entry name" value="Glycogen Phosphorylase B"/>
    <property type="match status" value="2"/>
</dbReference>
<gene>
    <name evidence="5" type="ORF">ABH15_04950</name>
</gene>
<protein>
    <recommendedName>
        <fullName evidence="7">Glycosyl transferase family 1</fullName>
    </recommendedName>
</protein>
<comment type="caution">
    <text evidence="5">The sequence shown here is derived from an EMBL/GenBank/DDBJ whole genome shotgun (WGS) entry which is preliminary data.</text>
</comment>
<name>A0A498GXY9_9EURY</name>
<dbReference type="OrthoDB" id="132546at2157"/>
<evidence type="ECO:0000313" key="5">
    <source>
        <dbReference type="EMBL" id="RXE55611.1"/>
    </source>
</evidence>
<evidence type="ECO:0000256" key="1">
    <source>
        <dbReference type="ARBA" id="ARBA00022676"/>
    </source>
</evidence>
<feature type="domain" description="Glycosyltransferase subfamily 4-like N-terminal" evidence="4">
    <location>
        <begin position="17"/>
        <end position="190"/>
    </location>
</feature>
<feature type="domain" description="Glycosyl transferase family 1" evidence="3">
    <location>
        <begin position="201"/>
        <end position="367"/>
    </location>
</feature>
<keyword evidence="6" id="KW-1185">Reference proteome</keyword>
<accession>A0A498GXY9</accession>
<reference evidence="5 6" key="1">
    <citation type="journal article" date="2015" name="Int. J. Syst. Evol. Microbiol.">
        <title>Methanoculleus taiwanensis sp. nov., a methanogen isolated from deep marine sediment at the deformation front area near Taiwan.</title>
        <authorList>
            <person name="Weng C.Y."/>
            <person name="Chen S.C."/>
            <person name="Lai M.C."/>
            <person name="Wu S.Y."/>
            <person name="Lin S."/>
            <person name="Yang T.F."/>
            <person name="Chen P.C."/>
        </authorList>
    </citation>
    <scope>NUCLEOTIDE SEQUENCE [LARGE SCALE GENOMIC DNA]</scope>
    <source>
        <strain evidence="5 6">CYW4</strain>
    </source>
</reference>
<dbReference type="InterPro" id="IPR028098">
    <property type="entry name" value="Glyco_trans_4-like_N"/>
</dbReference>
<evidence type="ECO:0000259" key="3">
    <source>
        <dbReference type="Pfam" id="PF00534"/>
    </source>
</evidence>
<keyword evidence="2" id="KW-0808">Transferase</keyword>
<dbReference type="SUPFAM" id="SSF53756">
    <property type="entry name" value="UDP-Glycosyltransferase/glycogen phosphorylase"/>
    <property type="match status" value="1"/>
</dbReference>
<dbReference type="InterPro" id="IPR001296">
    <property type="entry name" value="Glyco_trans_1"/>
</dbReference>
<keyword evidence="1" id="KW-0328">Glycosyltransferase</keyword>
<evidence type="ECO:0000313" key="6">
    <source>
        <dbReference type="Proteomes" id="UP000290932"/>
    </source>
</evidence>
<organism evidence="5 6">
    <name type="scientific">Methanoculleus taiwanensis</name>
    <dbReference type="NCBI Taxonomy" id="1550565"/>
    <lineage>
        <taxon>Archaea</taxon>
        <taxon>Methanobacteriati</taxon>
        <taxon>Methanobacteriota</taxon>
        <taxon>Stenosarchaea group</taxon>
        <taxon>Methanomicrobia</taxon>
        <taxon>Methanomicrobiales</taxon>
        <taxon>Methanomicrobiaceae</taxon>
        <taxon>Methanoculleus</taxon>
    </lineage>
</organism>
<dbReference type="Pfam" id="PF00534">
    <property type="entry name" value="Glycos_transf_1"/>
    <property type="match status" value="1"/>
</dbReference>
<dbReference type="GO" id="GO:0016757">
    <property type="term" value="F:glycosyltransferase activity"/>
    <property type="evidence" value="ECO:0007669"/>
    <property type="project" value="UniProtKB-KW"/>
</dbReference>
<dbReference type="Proteomes" id="UP000290932">
    <property type="component" value="Unassembled WGS sequence"/>
</dbReference>
<sequence length="394" mass="44391">MKILQVANFYKPIWEAGGVARSTYELSRHLAARNHAVTVYTTNWAYQDYDLATNAPVDVEGVRVYYFENLRRYAPSLLPPTPYYSPVVARREIESFDIIHMNEYRALLTAGVSCYARKYDVPYVLQARGSLPKIMQVQRLKGVFDSIWGSRMLRDASRVIALNPREVEQYQAMGVESDRIVTIPNGVDLSLFRNLPQPGRFREAFGIPEDEQIILFLGRINRIKGTDLLVDAFSDILRMGHSARLVIVGPDGGLLPALKQQIADLGIADRILFTGPLYETKDKLSAYIDADVYVLPSIYETFPNTVLEANACGTASILTDRCGIAEMIDGRGGVVVRYDRDELSSAIVDMLENDAGRRRFGENGREMVFSEFGWGSVVERMENLYTTVLEEWGS</sequence>
<dbReference type="AlphaFoldDB" id="A0A498GXY9"/>
<dbReference type="RefSeq" id="WP_164913641.1">
    <property type="nucleotide sequence ID" value="NZ_LHQS01000002.1"/>
</dbReference>
<dbReference type="PANTHER" id="PTHR12526:SF510">
    <property type="entry name" value="D-INOSITOL 3-PHOSPHATE GLYCOSYLTRANSFERASE"/>
    <property type="match status" value="1"/>
</dbReference>
<proteinExistence type="predicted"/>
<evidence type="ECO:0008006" key="7">
    <source>
        <dbReference type="Google" id="ProtNLM"/>
    </source>
</evidence>
<evidence type="ECO:0000259" key="4">
    <source>
        <dbReference type="Pfam" id="PF13439"/>
    </source>
</evidence>